<proteinExistence type="predicted"/>
<keyword evidence="2" id="KW-1185">Reference proteome</keyword>
<sequence length="117" mass="12884">MSSQPMPHIAADSTELLDWWLEHCGAEKLKYMMELAMDHASCHGRVDTFSIGGSSISDNLQLKYSSQALDLVAETRSGELKVLEWWVASGLELQDSHTDGVRNPWKPSGSDVLVVGP</sequence>
<comment type="caution">
    <text evidence="1">The sequence shown here is derived from an EMBL/GenBank/DDBJ whole genome shotgun (WGS) entry which is preliminary data.</text>
</comment>
<evidence type="ECO:0000313" key="1">
    <source>
        <dbReference type="EMBL" id="ORZ35430.1"/>
    </source>
</evidence>
<organism evidence="1 2">
    <name type="scientific">Catenaria anguillulae PL171</name>
    <dbReference type="NCBI Taxonomy" id="765915"/>
    <lineage>
        <taxon>Eukaryota</taxon>
        <taxon>Fungi</taxon>
        <taxon>Fungi incertae sedis</taxon>
        <taxon>Blastocladiomycota</taxon>
        <taxon>Blastocladiomycetes</taxon>
        <taxon>Blastocladiales</taxon>
        <taxon>Catenariaceae</taxon>
        <taxon>Catenaria</taxon>
    </lineage>
</organism>
<dbReference type="AlphaFoldDB" id="A0A1Y2HLG8"/>
<gene>
    <name evidence="1" type="ORF">BCR44DRAFT_42359</name>
</gene>
<dbReference type="EMBL" id="MCFL01000022">
    <property type="protein sequence ID" value="ORZ35430.1"/>
    <property type="molecule type" value="Genomic_DNA"/>
</dbReference>
<name>A0A1Y2HLG8_9FUNG</name>
<dbReference type="Proteomes" id="UP000193411">
    <property type="component" value="Unassembled WGS sequence"/>
</dbReference>
<accession>A0A1Y2HLG8</accession>
<protein>
    <submittedName>
        <fullName evidence="1">Uncharacterized protein</fullName>
    </submittedName>
</protein>
<reference evidence="1 2" key="1">
    <citation type="submission" date="2016-07" db="EMBL/GenBank/DDBJ databases">
        <title>Pervasive Adenine N6-methylation of Active Genes in Fungi.</title>
        <authorList>
            <consortium name="DOE Joint Genome Institute"/>
            <person name="Mondo S.J."/>
            <person name="Dannebaum R.O."/>
            <person name="Kuo R.C."/>
            <person name="Labutti K."/>
            <person name="Haridas S."/>
            <person name="Kuo A."/>
            <person name="Salamov A."/>
            <person name="Ahrendt S.R."/>
            <person name="Lipzen A."/>
            <person name="Sullivan W."/>
            <person name="Andreopoulos W.B."/>
            <person name="Clum A."/>
            <person name="Lindquist E."/>
            <person name="Daum C."/>
            <person name="Ramamoorthy G.K."/>
            <person name="Gryganskyi A."/>
            <person name="Culley D."/>
            <person name="Magnuson J.K."/>
            <person name="James T.Y."/>
            <person name="O'Malley M.A."/>
            <person name="Stajich J.E."/>
            <person name="Spatafora J.W."/>
            <person name="Visel A."/>
            <person name="Grigoriev I.V."/>
        </authorList>
    </citation>
    <scope>NUCLEOTIDE SEQUENCE [LARGE SCALE GENOMIC DNA]</scope>
    <source>
        <strain evidence="1 2">PL171</strain>
    </source>
</reference>
<evidence type="ECO:0000313" key="2">
    <source>
        <dbReference type="Proteomes" id="UP000193411"/>
    </source>
</evidence>